<feature type="non-terminal residue" evidence="1">
    <location>
        <position position="1"/>
    </location>
</feature>
<dbReference type="EMBL" id="HAEI01015530">
    <property type="protein sequence ID" value="SBS17999.1"/>
    <property type="molecule type" value="Transcribed_RNA"/>
</dbReference>
<name>A0A1A8SJY1_9TELE</name>
<keyword evidence="1" id="KW-0472">Membrane</keyword>
<proteinExistence type="predicted"/>
<reference evidence="1" key="2">
    <citation type="submission" date="2016-06" db="EMBL/GenBank/DDBJ databases">
        <title>The genome of a short-lived fish provides insights into sex chromosome evolution and the genetic control of aging.</title>
        <authorList>
            <person name="Reichwald K."/>
            <person name="Felder M."/>
            <person name="Petzold A."/>
            <person name="Koch P."/>
            <person name="Groth M."/>
            <person name="Platzer M."/>
        </authorList>
    </citation>
    <scope>NUCLEOTIDE SEQUENCE</scope>
    <source>
        <tissue evidence="1">Brain</tissue>
    </source>
</reference>
<gene>
    <name evidence="1" type="primary">TMEM196</name>
</gene>
<keyword evidence="1" id="KW-0812">Transmembrane</keyword>
<evidence type="ECO:0000313" key="1">
    <source>
        <dbReference type="EMBL" id="SBS17999.1"/>
    </source>
</evidence>
<sequence length="74" mass="8629">SGCSWRESTHCIIHMRWLKKRSWTTPVTAFLRSLTMETPQHHRDDILLTETERFCCQTKGRASSSHTSQNLDPV</sequence>
<accession>A0A1A8SJY1</accession>
<protein>
    <submittedName>
        <fullName evidence="1">Transmembrane protein 196</fullName>
    </submittedName>
</protein>
<organism evidence="1">
    <name type="scientific">Nothobranchius rachovii</name>
    <name type="common">bluefin notho</name>
    <dbReference type="NCBI Taxonomy" id="451742"/>
    <lineage>
        <taxon>Eukaryota</taxon>
        <taxon>Metazoa</taxon>
        <taxon>Chordata</taxon>
        <taxon>Craniata</taxon>
        <taxon>Vertebrata</taxon>
        <taxon>Euteleostomi</taxon>
        <taxon>Actinopterygii</taxon>
        <taxon>Neopterygii</taxon>
        <taxon>Teleostei</taxon>
        <taxon>Neoteleostei</taxon>
        <taxon>Acanthomorphata</taxon>
        <taxon>Ovalentaria</taxon>
        <taxon>Atherinomorphae</taxon>
        <taxon>Cyprinodontiformes</taxon>
        <taxon>Nothobranchiidae</taxon>
        <taxon>Nothobranchius</taxon>
    </lineage>
</organism>
<reference evidence="1" key="1">
    <citation type="submission" date="2016-05" db="EMBL/GenBank/DDBJ databases">
        <authorList>
            <person name="Lavstsen T."/>
            <person name="Jespersen J.S."/>
        </authorList>
    </citation>
    <scope>NUCLEOTIDE SEQUENCE</scope>
    <source>
        <tissue evidence="1">Brain</tissue>
    </source>
</reference>
<dbReference type="AlphaFoldDB" id="A0A1A8SJY1"/>